<gene>
    <name evidence="1" type="ORF">FN924_13665</name>
</gene>
<evidence type="ECO:0000313" key="1">
    <source>
        <dbReference type="EMBL" id="QDP41145.1"/>
    </source>
</evidence>
<dbReference type="KEGG" id="aqt:FN924_13665"/>
<dbReference type="OrthoDB" id="7619731at2"/>
<accession>A0A516KIC0</accession>
<name>A0A516KIC0_9BACI</name>
<reference evidence="1 2" key="1">
    <citation type="submission" date="2019-07" db="EMBL/GenBank/DDBJ databases">
        <authorList>
            <person name="Li J."/>
        </authorList>
    </citation>
    <scope>NUCLEOTIDE SEQUENCE [LARGE SCALE GENOMIC DNA]</scope>
    <source>
        <strain evidence="1 2">TKL69</strain>
    </source>
</reference>
<dbReference type="AlphaFoldDB" id="A0A516KIC0"/>
<organism evidence="1 2">
    <name type="scientific">Radiobacillus deserti</name>
    <dbReference type="NCBI Taxonomy" id="2594883"/>
    <lineage>
        <taxon>Bacteria</taxon>
        <taxon>Bacillati</taxon>
        <taxon>Bacillota</taxon>
        <taxon>Bacilli</taxon>
        <taxon>Bacillales</taxon>
        <taxon>Bacillaceae</taxon>
        <taxon>Radiobacillus</taxon>
    </lineage>
</organism>
<dbReference type="Pfam" id="PF10978">
    <property type="entry name" value="DUF2785"/>
    <property type="match status" value="1"/>
</dbReference>
<sequence length="278" mass="32277">MTLKTELETLHKTIMKESDNLDSLIDKMLSNIGTVDPELRDKLIFNTFGKLITENYLSNKQMEHILKVCLELLFFDIGQKEDDSVFTRSFSALVIGLIVEKDRKESFLSKEYVDQAIEASVEYLNSEQDIRGYVNEKGWAHSIAHGADLLTEAVKHPQFSLSFLSECLIVIKNCLFKEGTADIPYVDEEEERLIFAVEALIEKGLSEKEVEVWLFTISNELKNVLEEDGYSLTFFRKKTIVITFLRAFYFRLLFKNDGIKLREMTANILKEWHINMYE</sequence>
<dbReference type="InterPro" id="IPR021247">
    <property type="entry name" value="DUF2785"/>
</dbReference>
<dbReference type="Proteomes" id="UP000315215">
    <property type="component" value="Chromosome"/>
</dbReference>
<dbReference type="EMBL" id="CP041666">
    <property type="protein sequence ID" value="QDP41145.1"/>
    <property type="molecule type" value="Genomic_DNA"/>
</dbReference>
<evidence type="ECO:0000313" key="2">
    <source>
        <dbReference type="Proteomes" id="UP000315215"/>
    </source>
</evidence>
<protein>
    <submittedName>
        <fullName evidence="1">DUF2785 domain-containing protein</fullName>
    </submittedName>
</protein>
<proteinExistence type="predicted"/>
<keyword evidence="2" id="KW-1185">Reference proteome</keyword>
<dbReference type="RefSeq" id="WP_143895390.1">
    <property type="nucleotide sequence ID" value="NZ_CP041666.1"/>
</dbReference>